<evidence type="ECO:0000313" key="2">
    <source>
        <dbReference type="Proteomes" id="UP000789342"/>
    </source>
</evidence>
<dbReference type="OrthoDB" id="158739at2759"/>
<dbReference type="AlphaFoldDB" id="A0A9N9NH79"/>
<sequence length="89" mass="10470">MGRPFNITKYVERVIFKFDHGYVGIYRITLTDLYQKFPNGSPENMPKYLASKIFLSRLLASRCYSNVNLTRLSNLLTILEDDSCEKMYF</sequence>
<keyword evidence="2" id="KW-1185">Reference proteome</keyword>
<feature type="non-terminal residue" evidence="1">
    <location>
        <position position="1"/>
    </location>
</feature>
<proteinExistence type="predicted"/>
<name>A0A9N9NH79_9GLOM</name>
<gene>
    <name evidence="1" type="ORF">AMORRO_LOCUS14482</name>
</gene>
<evidence type="ECO:0000313" key="1">
    <source>
        <dbReference type="EMBL" id="CAG8737503.1"/>
    </source>
</evidence>
<protein>
    <submittedName>
        <fullName evidence="1">401_t:CDS:1</fullName>
    </submittedName>
</protein>
<dbReference type="EMBL" id="CAJVPV010028913">
    <property type="protein sequence ID" value="CAG8737503.1"/>
    <property type="molecule type" value="Genomic_DNA"/>
</dbReference>
<reference evidence="1" key="1">
    <citation type="submission" date="2021-06" db="EMBL/GenBank/DDBJ databases">
        <authorList>
            <person name="Kallberg Y."/>
            <person name="Tangrot J."/>
            <person name="Rosling A."/>
        </authorList>
    </citation>
    <scope>NUCLEOTIDE SEQUENCE</scope>
    <source>
        <strain evidence="1">CL551</strain>
    </source>
</reference>
<dbReference type="Proteomes" id="UP000789342">
    <property type="component" value="Unassembled WGS sequence"/>
</dbReference>
<accession>A0A9N9NH79</accession>
<comment type="caution">
    <text evidence="1">The sequence shown here is derived from an EMBL/GenBank/DDBJ whole genome shotgun (WGS) entry which is preliminary data.</text>
</comment>
<organism evidence="1 2">
    <name type="scientific">Acaulospora morrowiae</name>
    <dbReference type="NCBI Taxonomy" id="94023"/>
    <lineage>
        <taxon>Eukaryota</taxon>
        <taxon>Fungi</taxon>
        <taxon>Fungi incertae sedis</taxon>
        <taxon>Mucoromycota</taxon>
        <taxon>Glomeromycotina</taxon>
        <taxon>Glomeromycetes</taxon>
        <taxon>Diversisporales</taxon>
        <taxon>Acaulosporaceae</taxon>
        <taxon>Acaulospora</taxon>
    </lineage>
</organism>